<sequence>MQRQPEPELMDAAEQAAAYASADFSAPHQFLVDQISRLLPVLPVAARVLDLGCGPADVSLRFARAFPGWQIDGVDGAEAMLKLGRAQVAAAGLAARVRLHRALLPNDPLPGAGYQVILSNSLLHHLHRPQVLWQAVRAAAAPGVAVYVTDLRRPADEGSLRRLVDTYSGPEPAVLRRDFEASLRAAFTPQEVHAQLGLAGLQELAVRELTDRHLAVFGYLR</sequence>
<dbReference type="OrthoDB" id="9778766at2"/>
<dbReference type="InParanoid" id="A0A1B1YRW3"/>
<dbReference type="CDD" id="cd02440">
    <property type="entry name" value="AdoMet_MTases"/>
    <property type="match status" value="1"/>
</dbReference>
<dbReference type="PANTHER" id="PTHR43861:SF1">
    <property type="entry name" value="TRANS-ACONITATE 2-METHYLTRANSFERASE"/>
    <property type="match status" value="1"/>
</dbReference>
<evidence type="ECO:0000256" key="1">
    <source>
        <dbReference type="ARBA" id="ARBA00022603"/>
    </source>
</evidence>
<evidence type="ECO:0000259" key="3">
    <source>
        <dbReference type="Pfam" id="PF13649"/>
    </source>
</evidence>
<reference evidence="5" key="1">
    <citation type="submission" date="2016-03" db="EMBL/GenBank/DDBJ databases">
        <title>Complete genome sequence of Solimmundus cernigliae, representing a novel lineage of polycyclic aromatic hydrocarbon degraders within the Gammaproteobacteria.</title>
        <authorList>
            <person name="Singleton D.R."/>
            <person name="Dickey A.N."/>
            <person name="Scholl E.H."/>
            <person name="Wright F.A."/>
            <person name="Aitken M.D."/>
        </authorList>
    </citation>
    <scope>NUCLEOTIDE SEQUENCE [LARGE SCALE GENOMIC DNA]</scope>
    <source>
        <strain evidence="5">TR3.2</strain>
    </source>
</reference>
<dbReference type="PANTHER" id="PTHR43861">
    <property type="entry name" value="TRANS-ACONITATE 2-METHYLTRANSFERASE-RELATED"/>
    <property type="match status" value="1"/>
</dbReference>
<keyword evidence="1 4" id="KW-0489">Methyltransferase</keyword>
<dbReference type="InterPro" id="IPR029063">
    <property type="entry name" value="SAM-dependent_MTases_sf"/>
</dbReference>
<dbReference type="KEGG" id="gbi:PG2T_04755"/>
<evidence type="ECO:0000313" key="4">
    <source>
        <dbReference type="EMBL" id="ANX03570.1"/>
    </source>
</evidence>
<dbReference type="EMBL" id="CP014671">
    <property type="protein sequence ID" value="ANX03570.1"/>
    <property type="molecule type" value="Genomic_DNA"/>
</dbReference>
<evidence type="ECO:0000313" key="5">
    <source>
        <dbReference type="Proteomes" id="UP000092952"/>
    </source>
</evidence>
<dbReference type="AlphaFoldDB" id="A0A1B1YRW3"/>
<dbReference type="SUPFAM" id="SSF53335">
    <property type="entry name" value="S-adenosyl-L-methionine-dependent methyltransferases"/>
    <property type="match status" value="1"/>
</dbReference>
<dbReference type="GO" id="GO:0032259">
    <property type="term" value="P:methylation"/>
    <property type="evidence" value="ECO:0007669"/>
    <property type="project" value="UniProtKB-KW"/>
</dbReference>
<name>A0A1B1YRW3_9GAMM</name>
<dbReference type="Gene3D" id="3.40.50.150">
    <property type="entry name" value="Vaccinia Virus protein VP39"/>
    <property type="match status" value="1"/>
</dbReference>
<organism evidence="4 5">
    <name type="scientific">Immundisolibacter cernigliae</name>
    <dbReference type="NCBI Taxonomy" id="1810504"/>
    <lineage>
        <taxon>Bacteria</taxon>
        <taxon>Pseudomonadati</taxon>
        <taxon>Pseudomonadota</taxon>
        <taxon>Gammaproteobacteria</taxon>
        <taxon>Immundisolibacterales</taxon>
        <taxon>Immundisolibacteraceae</taxon>
        <taxon>Immundisolibacter</taxon>
    </lineage>
</organism>
<accession>A0A1B1YRW3</accession>
<dbReference type="Proteomes" id="UP000092952">
    <property type="component" value="Chromosome"/>
</dbReference>
<gene>
    <name evidence="4" type="ORF">PG2T_04755</name>
</gene>
<proteinExistence type="predicted"/>
<dbReference type="InterPro" id="IPR041698">
    <property type="entry name" value="Methyltransf_25"/>
</dbReference>
<keyword evidence="2 4" id="KW-0808">Transferase</keyword>
<dbReference type="GO" id="GO:0008168">
    <property type="term" value="F:methyltransferase activity"/>
    <property type="evidence" value="ECO:0007669"/>
    <property type="project" value="UniProtKB-KW"/>
</dbReference>
<dbReference type="STRING" id="1810504.PG2T_04755"/>
<dbReference type="Pfam" id="PF13649">
    <property type="entry name" value="Methyltransf_25"/>
    <property type="match status" value="1"/>
</dbReference>
<evidence type="ECO:0000256" key="2">
    <source>
        <dbReference type="ARBA" id="ARBA00022679"/>
    </source>
</evidence>
<protein>
    <submittedName>
        <fullName evidence="4">Methyltransferase type 12</fullName>
    </submittedName>
</protein>
<feature type="domain" description="Methyltransferase" evidence="3">
    <location>
        <begin position="48"/>
        <end position="140"/>
    </location>
</feature>
<keyword evidence="5" id="KW-1185">Reference proteome</keyword>